<dbReference type="InterPro" id="IPR010998">
    <property type="entry name" value="Integrase_recombinase_N"/>
</dbReference>
<dbReference type="AlphaFoldDB" id="A0A096BF13"/>
<protein>
    <submittedName>
        <fullName evidence="4">Transposase</fullName>
    </submittedName>
</protein>
<dbReference type="Gene3D" id="1.10.443.10">
    <property type="entry name" value="Intergrase catalytic core"/>
    <property type="match status" value="1"/>
</dbReference>
<name>A0A096BF13_9BACT</name>
<proteinExistence type="predicted"/>
<dbReference type="GO" id="GO:0003677">
    <property type="term" value="F:DNA binding"/>
    <property type="evidence" value="ECO:0007669"/>
    <property type="project" value="UniProtKB-KW"/>
</dbReference>
<dbReference type="InterPro" id="IPR025269">
    <property type="entry name" value="SAM-like_dom"/>
</dbReference>
<dbReference type="GO" id="GO:0006310">
    <property type="term" value="P:DNA recombination"/>
    <property type="evidence" value="ECO:0007669"/>
    <property type="project" value="UniProtKB-KW"/>
</dbReference>
<evidence type="ECO:0000313" key="4">
    <source>
        <dbReference type="EMBL" id="KGF57616.1"/>
    </source>
</evidence>
<evidence type="ECO:0000313" key="5">
    <source>
        <dbReference type="Proteomes" id="UP000029578"/>
    </source>
</evidence>
<dbReference type="InterPro" id="IPR011010">
    <property type="entry name" value="DNA_brk_join_enz"/>
</dbReference>
<dbReference type="RefSeq" id="WP_036861113.1">
    <property type="nucleotide sequence ID" value="NZ_JRNS01000024.1"/>
</dbReference>
<dbReference type="PANTHER" id="PTHR30349:SF64">
    <property type="entry name" value="PROPHAGE INTEGRASE INTD-RELATED"/>
    <property type="match status" value="1"/>
</dbReference>
<dbReference type="InterPro" id="IPR013762">
    <property type="entry name" value="Integrase-like_cat_sf"/>
</dbReference>
<comment type="caution">
    <text evidence="4">The sequence shown here is derived from an EMBL/GenBank/DDBJ whole genome shotgun (WGS) entry which is preliminary data.</text>
</comment>
<dbReference type="PANTHER" id="PTHR30349">
    <property type="entry name" value="PHAGE INTEGRASE-RELATED"/>
    <property type="match status" value="1"/>
</dbReference>
<keyword evidence="2" id="KW-0233">DNA recombination</keyword>
<feature type="domain" description="Phage integrase SAM-like" evidence="3">
    <location>
        <begin position="95"/>
        <end position="175"/>
    </location>
</feature>
<dbReference type="EMBL" id="JRNS01000024">
    <property type="protein sequence ID" value="KGF57616.1"/>
    <property type="molecule type" value="Genomic_DNA"/>
</dbReference>
<evidence type="ECO:0000256" key="2">
    <source>
        <dbReference type="ARBA" id="ARBA00023172"/>
    </source>
</evidence>
<accession>A0A096BF13</accession>
<dbReference type="SUPFAM" id="SSF56349">
    <property type="entry name" value="DNA breaking-rejoining enzymes"/>
    <property type="match status" value="1"/>
</dbReference>
<evidence type="ECO:0000259" key="3">
    <source>
        <dbReference type="Pfam" id="PF13102"/>
    </source>
</evidence>
<dbReference type="Pfam" id="PF13102">
    <property type="entry name" value="Phage_int_SAM_5"/>
    <property type="match status" value="1"/>
</dbReference>
<organism evidence="4 5">
    <name type="scientific">Prevotella melaninogenica DNF00666</name>
    <dbReference type="NCBI Taxonomy" id="1401073"/>
    <lineage>
        <taxon>Bacteria</taxon>
        <taxon>Pseudomonadati</taxon>
        <taxon>Bacteroidota</taxon>
        <taxon>Bacteroidia</taxon>
        <taxon>Bacteroidales</taxon>
        <taxon>Prevotellaceae</taxon>
        <taxon>Prevotella</taxon>
    </lineage>
</organism>
<dbReference type="GO" id="GO:0015074">
    <property type="term" value="P:DNA integration"/>
    <property type="evidence" value="ECO:0007669"/>
    <property type="project" value="InterPro"/>
</dbReference>
<evidence type="ECO:0000256" key="1">
    <source>
        <dbReference type="ARBA" id="ARBA00023125"/>
    </source>
</evidence>
<dbReference type="InterPro" id="IPR050090">
    <property type="entry name" value="Tyrosine_recombinase_XerCD"/>
</dbReference>
<sequence length="497" mass="58043">MALFKAVVRRPRKDGFWQVYIRVCVDRRLGYITTDKYVTNKGLSKTNEIIDPYVLQYCSSLIIEYNDRLNRKDTSRWTVRQVVEYLRTADTDLCFSEYARLHIDRMIDRGQERNARNFQLALQHLERFCGTTKIMFDELTSPTVNRWIQTLELTKRAKEMYPVCMRQVFKAAVIEYNDYDNGLIRIKTNPWTKVKIPSADRTEKLAISPELCRVFFSVPLPESKMKSPLPELGRDVAMMILCLAGINTIDLYDLRKEDYQDGRICYRRAKTRKVRRDEAYIEMRVEPILLPLLEKYKADENDPYLFNFHTRMTSSDSFNANVNTGLRKVCESMGMQKEEWFSAYTFRHTWGTVAQNDCDATIDEVAFAMNHSNGHAVTRGYIKLDFSPAWELNRKVIDFIFFSTAKSKQGKAQGVDEPKDEKFRISPKYMVYARAYFRGQVLAEVSDIGFSNIDEVIARLTLTLPATIPERCAVQFRIRNVDTEQEVVYERTKGKGF</sequence>
<dbReference type="Gene3D" id="1.10.150.130">
    <property type="match status" value="1"/>
</dbReference>
<reference evidence="4 5" key="1">
    <citation type="submission" date="2014-07" db="EMBL/GenBank/DDBJ databases">
        <authorList>
            <person name="McCorrison J."/>
            <person name="Sanka R."/>
            <person name="Torralba M."/>
            <person name="Gillis M."/>
            <person name="Haft D.H."/>
            <person name="Methe B."/>
            <person name="Sutton G."/>
            <person name="Nelson K.E."/>
        </authorList>
    </citation>
    <scope>NUCLEOTIDE SEQUENCE [LARGE SCALE GENOMIC DNA]</scope>
    <source>
        <strain evidence="4 5">DNF00666</strain>
    </source>
</reference>
<keyword evidence="1" id="KW-0238">DNA-binding</keyword>
<dbReference type="Proteomes" id="UP000029578">
    <property type="component" value="Unassembled WGS sequence"/>
</dbReference>
<gene>
    <name evidence="4" type="ORF">HMPREF0661_00190</name>
</gene>